<dbReference type="GO" id="GO:0009451">
    <property type="term" value="P:RNA modification"/>
    <property type="evidence" value="ECO:0007669"/>
    <property type="project" value="InterPro"/>
</dbReference>
<protein>
    <submittedName>
        <fullName evidence="2">Uncharacterized protein</fullName>
    </submittedName>
</protein>
<reference evidence="2" key="1">
    <citation type="submission" date="2021-02" db="EMBL/GenBank/DDBJ databases">
        <authorList>
            <person name="Nowell W R."/>
        </authorList>
    </citation>
    <scope>NUCLEOTIDE SEQUENCE</scope>
</reference>
<name>A0A818M4P6_9BILA</name>
<comment type="caution">
    <text evidence="2">The sequence shown here is derived from an EMBL/GenBank/DDBJ whole genome shotgun (WGS) entry which is preliminary data.</text>
</comment>
<dbReference type="PROSITE" id="PS51375">
    <property type="entry name" value="PPR"/>
    <property type="match status" value="2"/>
</dbReference>
<dbReference type="EMBL" id="CAJOAY010000211">
    <property type="protein sequence ID" value="CAF3586751.1"/>
    <property type="molecule type" value="Genomic_DNA"/>
</dbReference>
<dbReference type="GO" id="GO:0003723">
    <property type="term" value="F:RNA binding"/>
    <property type="evidence" value="ECO:0007669"/>
    <property type="project" value="InterPro"/>
</dbReference>
<dbReference type="InterPro" id="IPR011990">
    <property type="entry name" value="TPR-like_helical_dom_sf"/>
</dbReference>
<feature type="repeat" description="PPR" evidence="1">
    <location>
        <begin position="257"/>
        <end position="291"/>
    </location>
</feature>
<evidence type="ECO:0000256" key="1">
    <source>
        <dbReference type="PROSITE-ProRule" id="PRU00708"/>
    </source>
</evidence>
<evidence type="ECO:0000313" key="2">
    <source>
        <dbReference type="EMBL" id="CAF3586751.1"/>
    </source>
</evidence>
<dbReference type="SUPFAM" id="SSF81901">
    <property type="entry name" value="HCP-like"/>
    <property type="match status" value="1"/>
</dbReference>
<dbReference type="Pfam" id="PF13041">
    <property type="entry name" value="PPR_2"/>
    <property type="match status" value="1"/>
</dbReference>
<dbReference type="InterPro" id="IPR002885">
    <property type="entry name" value="PPR_rpt"/>
</dbReference>
<dbReference type="Pfam" id="PF01535">
    <property type="entry name" value="PPR"/>
    <property type="match status" value="2"/>
</dbReference>
<accession>A0A818M4P6</accession>
<proteinExistence type="predicted"/>
<feature type="repeat" description="PPR" evidence="1">
    <location>
        <begin position="157"/>
        <end position="191"/>
    </location>
</feature>
<dbReference type="Gene3D" id="1.25.40.10">
    <property type="entry name" value="Tetratricopeptide repeat domain"/>
    <property type="match status" value="2"/>
</dbReference>
<dbReference type="Proteomes" id="UP000663881">
    <property type="component" value="Unassembled WGS sequence"/>
</dbReference>
<organism evidence="2 3">
    <name type="scientific">Adineta steineri</name>
    <dbReference type="NCBI Taxonomy" id="433720"/>
    <lineage>
        <taxon>Eukaryota</taxon>
        <taxon>Metazoa</taxon>
        <taxon>Spiralia</taxon>
        <taxon>Gnathifera</taxon>
        <taxon>Rotifera</taxon>
        <taxon>Eurotatoria</taxon>
        <taxon>Bdelloidea</taxon>
        <taxon>Adinetida</taxon>
        <taxon>Adinetidae</taxon>
        <taxon>Adineta</taxon>
    </lineage>
</organism>
<dbReference type="InterPro" id="IPR046960">
    <property type="entry name" value="PPR_At4g14850-like_plant"/>
</dbReference>
<sequence>MYSEIFIFQIPIRKKMIIHRYTRPVILRIFSSSLFALNYSVKSNNQSKLPWTSTESTNQLLKTLNNRGDYERAFRLFDNLIKQNNINIKTLLTIIDTCIRSNQIGRGRQIELLVNQSTKWKNHIRLQTSLINMYMKYQMIDQAERIFENIHQLPECDIIVYNTMLKGYLRNHKAEYCFNFFDKMRSKFIPDNVTYILLLNACTVLRDKTRGKAIHSELLSTLDNQHVHLHNALIDFYGKINELDSAEKIFDEMNLRETSTYNSLMKAYLVNNMPVKVLDLFEQMKQYDLHMTGPLAFKPDLITFMAICDACEKLGLLDSPDSSYEEYNWKRIFSRSSIIEK</sequence>
<dbReference type="NCBIfam" id="TIGR00756">
    <property type="entry name" value="PPR"/>
    <property type="match status" value="3"/>
</dbReference>
<dbReference type="PANTHER" id="PTHR24015">
    <property type="entry name" value="OS07G0578800 PROTEIN-RELATED"/>
    <property type="match status" value="1"/>
</dbReference>
<gene>
    <name evidence="2" type="ORF">OKA104_LOCUS5898</name>
</gene>
<dbReference type="AlphaFoldDB" id="A0A818M4P6"/>
<evidence type="ECO:0000313" key="3">
    <source>
        <dbReference type="Proteomes" id="UP000663881"/>
    </source>
</evidence>